<keyword evidence="2" id="KW-1185">Reference proteome</keyword>
<name>A0A067R2Z1_ZOONE</name>
<gene>
    <name evidence="1" type="ORF">L798_13906</name>
</gene>
<organism evidence="1 2">
    <name type="scientific">Zootermopsis nevadensis</name>
    <name type="common">Dampwood termite</name>
    <dbReference type="NCBI Taxonomy" id="136037"/>
    <lineage>
        <taxon>Eukaryota</taxon>
        <taxon>Metazoa</taxon>
        <taxon>Ecdysozoa</taxon>
        <taxon>Arthropoda</taxon>
        <taxon>Hexapoda</taxon>
        <taxon>Insecta</taxon>
        <taxon>Pterygota</taxon>
        <taxon>Neoptera</taxon>
        <taxon>Polyneoptera</taxon>
        <taxon>Dictyoptera</taxon>
        <taxon>Blattodea</taxon>
        <taxon>Blattoidea</taxon>
        <taxon>Termitoidae</taxon>
        <taxon>Termopsidae</taxon>
        <taxon>Zootermopsis</taxon>
    </lineage>
</organism>
<dbReference type="InParanoid" id="A0A067R2Z1"/>
<dbReference type="GO" id="GO:0007030">
    <property type="term" value="P:Golgi organization"/>
    <property type="evidence" value="ECO:0007669"/>
    <property type="project" value="TreeGrafter"/>
</dbReference>
<evidence type="ECO:0000313" key="2">
    <source>
        <dbReference type="Proteomes" id="UP000027135"/>
    </source>
</evidence>
<dbReference type="Proteomes" id="UP000027135">
    <property type="component" value="Unassembled WGS sequence"/>
</dbReference>
<evidence type="ECO:0008006" key="3">
    <source>
        <dbReference type="Google" id="ProtNLM"/>
    </source>
</evidence>
<sequence>MCILFLHTDNNPAPNKFRLILASNRDEYYQRPTRQANFWDEDPTVIGGRDLEPGKEGGSWLALSSHGRIGVILNVTGENTQDPSSSTGRGFIVPNFVTNKQHEMQEEYLVRLSKDGHKHSPFNFISIDISMKQINVQQYSNAYGCKDHAENVASGPRGWGNSILGHPFRKVTAGTSHFKEIVEAYGTMKDKDILVQELLSLLKWDKSHFPDPELQRRLLGKTPSVVERTSSVFVTIPEHGYGTRTHSIILINRQGEVDFMEWTMKEPIDPQNPTWISAKYTCQLESC</sequence>
<dbReference type="EMBL" id="KK853042">
    <property type="protein sequence ID" value="KDR12151.1"/>
    <property type="molecule type" value="Genomic_DNA"/>
</dbReference>
<dbReference type="STRING" id="136037.A0A067R2Z1"/>
<dbReference type="GO" id="GO:0009306">
    <property type="term" value="P:protein secretion"/>
    <property type="evidence" value="ECO:0007669"/>
    <property type="project" value="TreeGrafter"/>
</dbReference>
<dbReference type="InterPro" id="IPR008551">
    <property type="entry name" value="TANGO2"/>
</dbReference>
<dbReference type="FunCoup" id="A0A067R2Z1">
    <property type="interactions" value="652"/>
</dbReference>
<dbReference type="Pfam" id="PF05742">
    <property type="entry name" value="TANGO2"/>
    <property type="match status" value="1"/>
</dbReference>
<dbReference type="OMA" id="FAWRPGH"/>
<evidence type="ECO:0000313" key="1">
    <source>
        <dbReference type="EMBL" id="KDR12151.1"/>
    </source>
</evidence>
<dbReference type="PANTHER" id="PTHR17985">
    <property type="entry name" value="SER/THR-RICH PROTEIN T10 IN DGCR REGION"/>
    <property type="match status" value="1"/>
</dbReference>
<dbReference type="AlphaFoldDB" id="A0A067R2Z1"/>
<dbReference type="GO" id="GO:0005794">
    <property type="term" value="C:Golgi apparatus"/>
    <property type="evidence" value="ECO:0007669"/>
    <property type="project" value="TreeGrafter"/>
</dbReference>
<reference evidence="1 2" key="1">
    <citation type="journal article" date="2014" name="Nat. Commun.">
        <title>Molecular traces of alternative social organization in a termite genome.</title>
        <authorList>
            <person name="Terrapon N."/>
            <person name="Li C."/>
            <person name="Robertson H.M."/>
            <person name="Ji L."/>
            <person name="Meng X."/>
            <person name="Booth W."/>
            <person name="Chen Z."/>
            <person name="Childers C.P."/>
            <person name="Glastad K.M."/>
            <person name="Gokhale K."/>
            <person name="Gowin J."/>
            <person name="Gronenberg W."/>
            <person name="Hermansen R.A."/>
            <person name="Hu H."/>
            <person name="Hunt B.G."/>
            <person name="Huylmans A.K."/>
            <person name="Khalil S.M."/>
            <person name="Mitchell R.D."/>
            <person name="Munoz-Torres M.C."/>
            <person name="Mustard J.A."/>
            <person name="Pan H."/>
            <person name="Reese J.T."/>
            <person name="Scharf M.E."/>
            <person name="Sun F."/>
            <person name="Vogel H."/>
            <person name="Xiao J."/>
            <person name="Yang W."/>
            <person name="Yang Z."/>
            <person name="Yang Z."/>
            <person name="Zhou J."/>
            <person name="Zhu J."/>
            <person name="Brent C.S."/>
            <person name="Elsik C.G."/>
            <person name="Goodisman M.A."/>
            <person name="Liberles D.A."/>
            <person name="Roe R.M."/>
            <person name="Vargo E.L."/>
            <person name="Vilcinskas A."/>
            <person name="Wang J."/>
            <person name="Bornberg-Bauer E."/>
            <person name="Korb J."/>
            <person name="Zhang G."/>
            <person name="Liebig J."/>
        </authorList>
    </citation>
    <scope>NUCLEOTIDE SEQUENCE [LARGE SCALE GENOMIC DNA]</scope>
    <source>
        <tissue evidence="1">Whole organism</tissue>
    </source>
</reference>
<proteinExistence type="predicted"/>
<dbReference type="PANTHER" id="PTHR17985:SF8">
    <property type="entry name" value="TRANSPORT AND GOLGI ORGANIZATION PROTEIN 2 HOMOLOG"/>
    <property type="match status" value="1"/>
</dbReference>
<accession>A0A067R2Z1</accession>
<protein>
    <recommendedName>
        <fullName evidence="3">Ser/Thr-rich protein T10 in DGCR region</fullName>
    </recommendedName>
</protein>
<dbReference type="eggNOG" id="KOG2342">
    <property type="taxonomic scope" value="Eukaryota"/>
</dbReference>